<feature type="binding site" evidence="10">
    <location>
        <position position="10"/>
    </location>
    <ligand>
        <name>Zn(2+)</name>
        <dbReference type="ChEBI" id="CHEBI:29105"/>
        <label>1</label>
    </ligand>
</feature>
<dbReference type="Pfam" id="PF01096">
    <property type="entry name" value="Zn_ribbon_TFIIS"/>
    <property type="match status" value="1"/>
</dbReference>
<evidence type="ECO:0000256" key="12">
    <source>
        <dbReference type="RuleBase" id="RU003474"/>
    </source>
</evidence>
<keyword evidence="15" id="KW-1185">Reference proteome</keyword>
<dbReference type="Pfam" id="PF02150">
    <property type="entry name" value="Zn_ribbon_RPB9"/>
    <property type="match status" value="1"/>
</dbReference>
<dbReference type="SMART" id="SM00440">
    <property type="entry name" value="ZnF_C2C2"/>
    <property type="match status" value="1"/>
</dbReference>
<name>A0A0A8L3P9_9SACH</name>
<keyword evidence="5 11" id="KW-0863">Zinc-finger</keyword>
<feature type="binding site" evidence="10">
    <location>
        <position position="32"/>
    </location>
    <ligand>
        <name>Zn(2+)</name>
        <dbReference type="ChEBI" id="CHEBI:29105"/>
        <label>1</label>
    </ligand>
</feature>
<dbReference type="FunFam" id="2.20.25.10:FF:000016">
    <property type="entry name" value="DNA-directed RNA polymerase II subunit RPB9"/>
    <property type="match status" value="1"/>
</dbReference>
<evidence type="ECO:0000259" key="13">
    <source>
        <dbReference type="PROSITE" id="PS51133"/>
    </source>
</evidence>
<keyword evidence="7 9" id="KW-0804">Transcription</keyword>
<dbReference type="InterPro" id="IPR034012">
    <property type="entry name" value="Zn_ribbon_RPB9_C"/>
</dbReference>
<feature type="binding site" evidence="10">
    <location>
        <position position="29"/>
    </location>
    <ligand>
        <name>Zn(2+)</name>
        <dbReference type="ChEBI" id="CHEBI:29105"/>
        <label>1</label>
    </ligand>
</feature>
<dbReference type="GO" id="GO:0005730">
    <property type="term" value="C:nucleolus"/>
    <property type="evidence" value="ECO:0007669"/>
    <property type="project" value="UniProtKB-SubCell"/>
</dbReference>
<dbReference type="InterPro" id="IPR019761">
    <property type="entry name" value="DNA-dir_RNA_pol-M_15_CS"/>
</dbReference>
<dbReference type="InterPro" id="IPR001222">
    <property type="entry name" value="Znf_TFIIS"/>
</dbReference>
<dbReference type="EMBL" id="CCBQ010000025">
    <property type="protein sequence ID" value="CDO93527.1"/>
    <property type="molecule type" value="Genomic_DNA"/>
</dbReference>
<organism evidence="14 15">
    <name type="scientific">Kluyveromyces dobzhanskii CBS 2104</name>
    <dbReference type="NCBI Taxonomy" id="1427455"/>
    <lineage>
        <taxon>Eukaryota</taxon>
        <taxon>Fungi</taxon>
        <taxon>Dikarya</taxon>
        <taxon>Ascomycota</taxon>
        <taxon>Saccharomycotina</taxon>
        <taxon>Saccharomycetes</taxon>
        <taxon>Saccharomycetales</taxon>
        <taxon>Saccharomycetaceae</taxon>
        <taxon>Kluyveromyces</taxon>
    </lineage>
</organism>
<feature type="binding site" evidence="10">
    <location>
        <position position="7"/>
    </location>
    <ligand>
        <name>Zn(2+)</name>
        <dbReference type="ChEBI" id="CHEBI:29105"/>
        <label>1</label>
    </ligand>
</feature>
<dbReference type="PANTHER" id="PTHR11239">
    <property type="entry name" value="DNA-DIRECTED RNA POLYMERASE"/>
    <property type="match status" value="1"/>
</dbReference>
<dbReference type="InterPro" id="IPR012164">
    <property type="entry name" value="Rpa12/Rpb9/Rpc10/TFS"/>
</dbReference>
<feature type="binding site" evidence="10">
    <location>
        <position position="103"/>
    </location>
    <ligand>
        <name>Zn(2+)</name>
        <dbReference type="ChEBI" id="CHEBI:29105"/>
        <label>2</label>
    </ligand>
</feature>
<dbReference type="PIRSF" id="PIRSF005586">
    <property type="entry name" value="RNApol_RpoM"/>
    <property type="match status" value="1"/>
</dbReference>
<dbReference type="Proteomes" id="UP000031516">
    <property type="component" value="Unassembled WGS sequence"/>
</dbReference>
<dbReference type="SMART" id="SM00661">
    <property type="entry name" value="RPOL9"/>
    <property type="match status" value="1"/>
</dbReference>
<feature type="domain" description="TFIIS-type" evidence="13">
    <location>
        <begin position="71"/>
        <end position="111"/>
    </location>
</feature>
<feature type="binding site" evidence="10">
    <location>
        <position position="78"/>
    </location>
    <ligand>
        <name>Zn(2+)</name>
        <dbReference type="ChEBI" id="CHEBI:29105"/>
        <label>2</label>
    </ligand>
</feature>
<sequence length="122" mass="14361">MTTFRFCRDCNNMLYPREDKETHKLLFECRTCPYVEEAATPLVYRHELKTNIGETAGVVQDIGSDPTLPRSDKECPKCHSRENVFFQSQQRRKDTSMVLFYVCLHCSHIFTSDKKNKRQTFS</sequence>
<dbReference type="GO" id="GO:0008270">
    <property type="term" value="F:zinc ion binding"/>
    <property type="evidence" value="ECO:0007669"/>
    <property type="project" value="UniProtKB-KW"/>
</dbReference>
<comment type="subunit">
    <text evidence="2">Component of the RNA polymerase II (Pol II) complex consisting of 12 subunits.</text>
</comment>
<dbReference type="GO" id="GO:0003676">
    <property type="term" value="F:nucleic acid binding"/>
    <property type="evidence" value="ECO:0007669"/>
    <property type="project" value="InterPro"/>
</dbReference>
<comment type="subcellular location">
    <subcellularLocation>
        <location evidence="1">Nucleus</location>
        <location evidence="1">Nucleolus</location>
    </subcellularLocation>
</comment>
<evidence type="ECO:0000256" key="2">
    <source>
        <dbReference type="ARBA" id="ARBA00011730"/>
    </source>
</evidence>
<evidence type="ECO:0000256" key="5">
    <source>
        <dbReference type="ARBA" id="ARBA00022771"/>
    </source>
</evidence>
<dbReference type="AlphaFoldDB" id="A0A0A8L3P9"/>
<evidence type="ECO:0000256" key="4">
    <source>
        <dbReference type="ARBA" id="ARBA00022723"/>
    </source>
</evidence>
<feature type="zinc finger region" description="C4-type" evidence="11">
    <location>
        <begin position="7"/>
        <end position="32"/>
    </location>
</feature>
<accession>A0A0A8L3P9</accession>
<dbReference type="GO" id="GO:0006283">
    <property type="term" value="P:transcription-coupled nucleotide-excision repair"/>
    <property type="evidence" value="ECO:0007669"/>
    <property type="project" value="TreeGrafter"/>
</dbReference>
<reference evidence="14 15" key="1">
    <citation type="submission" date="2014-03" db="EMBL/GenBank/DDBJ databases">
        <title>The genome of Kluyveromyces dobzhanskii.</title>
        <authorList>
            <person name="Nystedt B."/>
            <person name="Astrom S."/>
        </authorList>
    </citation>
    <scope>NUCLEOTIDE SEQUENCE [LARGE SCALE GENOMIC DNA]</scope>
    <source>
        <strain evidence="14 15">CBS 2104</strain>
    </source>
</reference>
<evidence type="ECO:0000256" key="9">
    <source>
        <dbReference type="PIRNR" id="PIRNR005586"/>
    </source>
</evidence>
<evidence type="ECO:0000313" key="14">
    <source>
        <dbReference type="EMBL" id="CDO93527.1"/>
    </source>
</evidence>
<dbReference type="Gene3D" id="2.20.25.10">
    <property type="match status" value="2"/>
</dbReference>
<dbReference type="PROSITE" id="PS00466">
    <property type="entry name" value="ZF_TFIIS_1"/>
    <property type="match status" value="1"/>
</dbReference>
<evidence type="ECO:0000256" key="1">
    <source>
        <dbReference type="ARBA" id="ARBA00004604"/>
    </source>
</evidence>
<evidence type="ECO:0000256" key="8">
    <source>
        <dbReference type="ARBA" id="ARBA00023242"/>
    </source>
</evidence>
<evidence type="ECO:0000256" key="7">
    <source>
        <dbReference type="ARBA" id="ARBA00023163"/>
    </source>
</evidence>
<dbReference type="FunFam" id="2.20.25.10:FF:000008">
    <property type="entry name" value="DNA-directed RNA polymerase II subunit RPB9"/>
    <property type="match status" value="1"/>
</dbReference>
<evidence type="ECO:0000313" key="15">
    <source>
        <dbReference type="Proteomes" id="UP000031516"/>
    </source>
</evidence>
<comment type="similarity">
    <text evidence="9 12">Belongs to the archaeal rpoM/eukaryotic RPA12/RPB9/RPC11 RNA polymerase family.</text>
</comment>
<dbReference type="CDD" id="cd10508">
    <property type="entry name" value="Zn-ribbon_RPB9"/>
    <property type="match status" value="1"/>
</dbReference>
<dbReference type="GO" id="GO:0006367">
    <property type="term" value="P:transcription initiation at RNA polymerase II promoter"/>
    <property type="evidence" value="ECO:0007669"/>
    <property type="project" value="TreeGrafter"/>
</dbReference>
<dbReference type="GO" id="GO:0001193">
    <property type="term" value="P:maintenance of transcriptional fidelity during transcription elongation by RNA polymerase II"/>
    <property type="evidence" value="ECO:0007669"/>
    <property type="project" value="TreeGrafter"/>
</dbReference>
<evidence type="ECO:0000256" key="10">
    <source>
        <dbReference type="PIRSR" id="PIRSR005586-1"/>
    </source>
</evidence>
<keyword evidence="8 9" id="KW-0539">Nucleus</keyword>
<dbReference type="GO" id="GO:0005665">
    <property type="term" value="C:RNA polymerase II, core complex"/>
    <property type="evidence" value="ECO:0007669"/>
    <property type="project" value="TreeGrafter"/>
</dbReference>
<comment type="caution">
    <text evidence="14">The sequence shown here is derived from an EMBL/GenBank/DDBJ whole genome shotgun (WGS) entry which is preliminary data.</text>
</comment>
<feature type="binding site" evidence="10">
    <location>
        <position position="75"/>
    </location>
    <ligand>
        <name>Zn(2+)</name>
        <dbReference type="ChEBI" id="CHEBI:29105"/>
        <label>2</label>
    </ligand>
</feature>
<dbReference type="PANTHER" id="PTHR11239:SF1">
    <property type="entry name" value="DNA-DIRECTED RNA POLYMERASE II SUBUNIT RPB9"/>
    <property type="match status" value="1"/>
</dbReference>
<evidence type="ECO:0000256" key="3">
    <source>
        <dbReference type="ARBA" id="ARBA00022478"/>
    </source>
</evidence>
<protein>
    <recommendedName>
        <fullName evidence="9">DNA-directed RNA polymerase subunit</fullName>
    </recommendedName>
</protein>
<proteinExistence type="inferred from homology"/>
<dbReference type="PROSITE" id="PS51133">
    <property type="entry name" value="ZF_TFIIS_2"/>
    <property type="match status" value="1"/>
</dbReference>
<comment type="function">
    <text evidence="9">DNA-dependent RNA polymerase catalyzes the transcription of DNA into RNA using the four ribonucleoside triphosphates as substrates.</text>
</comment>
<keyword evidence="4 10" id="KW-0479">Metal-binding</keyword>
<evidence type="ECO:0000256" key="11">
    <source>
        <dbReference type="PIRSR" id="PIRSR005586-2"/>
    </source>
</evidence>
<dbReference type="OrthoDB" id="282270at2759"/>
<keyword evidence="6 10" id="KW-0862">Zinc</keyword>
<dbReference type="SUPFAM" id="SSF57783">
    <property type="entry name" value="Zinc beta-ribbon"/>
    <property type="match status" value="2"/>
</dbReference>
<dbReference type="InterPro" id="IPR001529">
    <property type="entry name" value="Zn_ribbon_RPB9"/>
</dbReference>
<gene>
    <name evidence="14" type="ORF">KLDO_g1824</name>
</gene>
<keyword evidence="3 9" id="KW-0240">DNA-directed RNA polymerase</keyword>
<dbReference type="PROSITE" id="PS01030">
    <property type="entry name" value="RNA_POL_M_15KD"/>
    <property type="match status" value="1"/>
</dbReference>
<feature type="binding site" evidence="10">
    <location>
        <position position="106"/>
    </location>
    <ligand>
        <name>Zn(2+)</name>
        <dbReference type="ChEBI" id="CHEBI:29105"/>
        <label>2</label>
    </ligand>
</feature>
<dbReference type="GO" id="GO:0003899">
    <property type="term" value="F:DNA-directed RNA polymerase activity"/>
    <property type="evidence" value="ECO:0007669"/>
    <property type="project" value="InterPro"/>
</dbReference>
<evidence type="ECO:0000256" key="6">
    <source>
        <dbReference type="ARBA" id="ARBA00022833"/>
    </source>
</evidence>